<sequence length="296" mass="31930">MLLARFALLCLTALPLRAEVAAGLPFVRQEPVASLLSPAVGEASGLAMSPARGDRLWIINDSGSAAELHRTGLDGADLGKVAVQGVKNTDWEDLSSFVQAGKPYLLIADTGDNGSVRPECQLYVVAEPKETDREAAVAWTVRFTYEDGPRDCESVAVDEKAGKILLLSKRTTPPFLYELPLKPTGNQPLVARKVGKITDPLAAGMPPIPFGTQPTGLDVSCDGKLAAVVTYFRVFLFSRAQGESWETAFAREPVALEPHRLRQAESICFSRSCAELFLVSEGGKSPLVCCRRRGEE</sequence>
<gene>
    <name evidence="2" type="ORF">OKA05_04950</name>
</gene>
<dbReference type="RefSeq" id="WP_264485998.1">
    <property type="nucleotide sequence ID" value="NZ_JAPDDT010000002.1"/>
</dbReference>
<reference evidence="2 3" key="1">
    <citation type="submission" date="2022-10" db="EMBL/GenBank/DDBJ databases">
        <title>Luteolibacter arcticus strain CCTCC AB 2014275, whole genome shotgun sequencing project.</title>
        <authorList>
            <person name="Zhao G."/>
            <person name="Shen L."/>
        </authorList>
    </citation>
    <scope>NUCLEOTIDE SEQUENCE [LARGE SCALE GENOMIC DNA]</scope>
    <source>
        <strain evidence="2 3">CCTCC AB 2014275</strain>
    </source>
</reference>
<keyword evidence="1" id="KW-0732">Signal</keyword>
<evidence type="ECO:0000313" key="2">
    <source>
        <dbReference type="EMBL" id="MCW1921888.1"/>
    </source>
</evidence>
<proteinExistence type="predicted"/>
<protein>
    <submittedName>
        <fullName evidence="2">Uncharacterized protein</fullName>
    </submittedName>
</protein>
<feature type="chain" id="PRO_5046901056" evidence="1">
    <location>
        <begin position="19"/>
        <end position="296"/>
    </location>
</feature>
<name>A0ABT3GF25_9BACT</name>
<evidence type="ECO:0000313" key="3">
    <source>
        <dbReference type="Proteomes" id="UP001320876"/>
    </source>
</evidence>
<organism evidence="2 3">
    <name type="scientific">Luteolibacter arcticus</name>
    <dbReference type="NCBI Taxonomy" id="1581411"/>
    <lineage>
        <taxon>Bacteria</taxon>
        <taxon>Pseudomonadati</taxon>
        <taxon>Verrucomicrobiota</taxon>
        <taxon>Verrucomicrobiia</taxon>
        <taxon>Verrucomicrobiales</taxon>
        <taxon>Verrucomicrobiaceae</taxon>
        <taxon>Luteolibacter</taxon>
    </lineage>
</organism>
<evidence type="ECO:0000256" key="1">
    <source>
        <dbReference type="SAM" id="SignalP"/>
    </source>
</evidence>
<comment type="caution">
    <text evidence="2">The sequence shown here is derived from an EMBL/GenBank/DDBJ whole genome shotgun (WGS) entry which is preliminary data.</text>
</comment>
<dbReference type="Proteomes" id="UP001320876">
    <property type="component" value="Unassembled WGS sequence"/>
</dbReference>
<keyword evidence="3" id="KW-1185">Reference proteome</keyword>
<dbReference type="EMBL" id="JAPDDT010000002">
    <property type="protein sequence ID" value="MCW1921888.1"/>
    <property type="molecule type" value="Genomic_DNA"/>
</dbReference>
<feature type="signal peptide" evidence="1">
    <location>
        <begin position="1"/>
        <end position="18"/>
    </location>
</feature>
<accession>A0ABT3GF25</accession>